<evidence type="ECO:0000313" key="1">
    <source>
        <dbReference type="EMBL" id="ODR98068.1"/>
    </source>
</evidence>
<keyword evidence="2" id="KW-1185">Reference proteome</keyword>
<name>A0A1E3VWZ9_9HYPH</name>
<gene>
    <name evidence="1" type="ORF">AUC68_11250</name>
</gene>
<accession>A0A1E3VWZ9</accession>
<dbReference type="Proteomes" id="UP000094501">
    <property type="component" value="Unassembled WGS sequence"/>
</dbReference>
<dbReference type="AlphaFoldDB" id="A0A1E3VWZ9"/>
<proteinExistence type="predicted"/>
<dbReference type="STRING" id="1774968.AUC68_11250"/>
<dbReference type="RefSeq" id="WP_069438392.1">
    <property type="nucleotide sequence ID" value="NZ_LPWG01000014.1"/>
</dbReference>
<reference evidence="1 2" key="1">
    <citation type="journal article" date="2016" name="Environ. Microbiol.">
        <title>New Methyloceanibacter diversity from North Sea sediments includes methanotroph containing solely the soluble methane monooxygenase.</title>
        <authorList>
            <person name="Vekeman B."/>
            <person name="Kerckhof F.M."/>
            <person name="Cremers G."/>
            <person name="de Vos P."/>
            <person name="Vandamme P."/>
            <person name="Boon N."/>
            <person name="Op den Camp H.J."/>
            <person name="Heylen K."/>
        </authorList>
    </citation>
    <scope>NUCLEOTIDE SEQUENCE [LARGE SCALE GENOMIC DNA]</scope>
    <source>
        <strain evidence="1 2">R-67174</strain>
    </source>
</reference>
<protein>
    <submittedName>
        <fullName evidence="1">Uncharacterized protein</fullName>
    </submittedName>
</protein>
<dbReference type="EMBL" id="LPWG01000014">
    <property type="protein sequence ID" value="ODR98068.1"/>
    <property type="molecule type" value="Genomic_DNA"/>
</dbReference>
<organism evidence="1 2">
    <name type="scientific">Methyloceanibacter methanicus</name>
    <dbReference type="NCBI Taxonomy" id="1774968"/>
    <lineage>
        <taxon>Bacteria</taxon>
        <taxon>Pseudomonadati</taxon>
        <taxon>Pseudomonadota</taxon>
        <taxon>Alphaproteobacteria</taxon>
        <taxon>Hyphomicrobiales</taxon>
        <taxon>Hyphomicrobiaceae</taxon>
        <taxon>Methyloceanibacter</taxon>
    </lineage>
</organism>
<evidence type="ECO:0000313" key="2">
    <source>
        <dbReference type="Proteomes" id="UP000094501"/>
    </source>
</evidence>
<sequence>MTRAEQYPIDPEGEELPDWHDDDALRVWTLEALDFAYFQRYGARHLIERHADYVVDLDPKRHLMNQIRTGQTEHDREIAKDDLARIVMAEVGVAYTPPPRVALRGRPRNDLPRQVIRDAETIREIWARYFGRRNRDRGRIGALEIAAEWCLTRAGQDPTRVAIHDLVRSASNLVKNGPLRSR</sequence>
<comment type="caution">
    <text evidence="1">The sequence shown here is derived from an EMBL/GenBank/DDBJ whole genome shotgun (WGS) entry which is preliminary data.</text>
</comment>